<dbReference type="SUPFAM" id="SSF51556">
    <property type="entry name" value="Metallo-dependent hydrolases"/>
    <property type="match status" value="1"/>
</dbReference>
<keyword evidence="1 3" id="KW-0378">Hydrolase</keyword>
<accession>A0A7C4GEV4</accession>
<reference evidence="3" key="1">
    <citation type="journal article" date="2020" name="mSystems">
        <title>Genome- and Community-Level Interaction Insights into Carbon Utilization and Element Cycling Functions of Hydrothermarchaeota in Hydrothermal Sediment.</title>
        <authorList>
            <person name="Zhou Z."/>
            <person name="Liu Y."/>
            <person name="Xu W."/>
            <person name="Pan J."/>
            <person name="Luo Z.H."/>
            <person name="Li M."/>
        </authorList>
    </citation>
    <scope>NUCLEOTIDE SEQUENCE [LARGE SCALE GENOMIC DNA]</scope>
    <source>
        <strain evidence="3">SpSt-609</strain>
    </source>
</reference>
<protein>
    <submittedName>
        <fullName evidence="3">Amidohydrolase</fullName>
    </submittedName>
</protein>
<evidence type="ECO:0000259" key="2">
    <source>
        <dbReference type="Pfam" id="PF01979"/>
    </source>
</evidence>
<dbReference type="AlphaFoldDB" id="A0A7C4GEV4"/>
<dbReference type="InterPro" id="IPR032466">
    <property type="entry name" value="Metal_Hydrolase"/>
</dbReference>
<dbReference type="CDD" id="cd01298">
    <property type="entry name" value="ATZ_TRZ_like"/>
    <property type="match status" value="1"/>
</dbReference>
<evidence type="ECO:0000313" key="3">
    <source>
        <dbReference type="EMBL" id="HGU39846.1"/>
    </source>
</evidence>
<organism evidence="3">
    <name type="scientific">Fervidobacterium thailandense</name>
    <dbReference type="NCBI Taxonomy" id="1008305"/>
    <lineage>
        <taxon>Bacteria</taxon>
        <taxon>Thermotogati</taxon>
        <taxon>Thermotogota</taxon>
        <taxon>Thermotogae</taxon>
        <taxon>Thermotogales</taxon>
        <taxon>Fervidobacteriaceae</taxon>
        <taxon>Fervidobacterium</taxon>
    </lineage>
</organism>
<dbReference type="EMBL" id="DSZY01000006">
    <property type="protein sequence ID" value="HGU39846.1"/>
    <property type="molecule type" value="Genomic_DNA"/>
</dbReference>
<dbReference type="SUPFAM" id="SSF51338">
    <property type="entry name" value="Composite domain of metallo-dependent hydrolases"/>
    <property type="match status" value="1"/>
</dbReference>
<dbReference type="Pfam" id="PF01979">
    <property type="entry name" value="Amidohydro_1"/>
    <property type="match status" value="1"/>
</dbReference>
<name>A0A7C4GEV4_9BACT</name>
<evidence type="ECO:0000256" key="1">
    <source>
        <dbReference type="ARBA" id="ARBA00022801"/>
    </source>
</evidence>
<dbReference type="InterPro" id="IPR011059">
    <property type="entry name" value="Metal-dep_hydrolase_composite"/>
</dbReference>
<dbReference type="PANTHER" id="PTHR43794">
    <property type="entry name" value="AMINOHYDROLASE SSNA-RELATED"/>
    <property type="match status" value="1"/>
</dbReference>
<feature type="domain" description="Amidohydrolase-related" evidence="2">
    <location>
        <begin position="51"/>
        <end position="381"/>
    </location>
</feature>
<gene>
    <name evidence="3" type="ORF">ENT77_01390</name>
</gene>
<dbReference type="InterPro" id="IPR006680">
    <property type="entry name" value="Amidohydro-rel"/>
</dbReference>
<dbReference type="PANTHER" id="PTHR43794:SF11">
    <property type="entry name" value="AMIDOHYDROLASE-RELATED DOMAIN-CONTAINING PROTEIN"/>
    <property type="match status" value="1"/>
</dbReference>
<sequence>MLLKNVVILKPGFLEPRDIRIDGKIIAEIGQNLRPEQNEEVIDFKGSKCVSVGFVNTHTHSPMSLLRAFAEDLPFNKWLFEKILPAEARLTPEAVYFGAIVSMMEMAAHGVVAFCDMYFHMDAVARAVADFGMKAVLTRGLVDKDGDDNGRLQEALELYEKWHGFDDRIFVGLGPHAPYTCSRSYLRKILDVAKVNDMLVTMHFFENSWERERYTPQEIMSIGFDQVHFIPVHCVHLDSDELKLLSSSYPSINVVSNMKLGNGVPPVTKMLKEGLKLTIGTDGPSSNNSINPLFDIRVLILTQKMSNPENVKVTEAYAMLTKHGYEALRLNGGEITPGMPADLIFIDLFNPQLQPTNRVLENLIHTFDGRVFATMINGRFVYYDGRFPTVDAQEVLKKFTTFSLMVTGTES</sequence>
<dbReference type="Gene3D" id="2.30.40.10">
    <property type="entry name" value="Urease, subunit C, domain 1"/>
    <property type="match status" value="1"/>
</dbReference>
<dbReference type="GO" id="GO:0016810">
    <property type="term" value="F:hydrolase activity, acting on carbon-nitrogen (but not peptide) bonds"/>
    <property type="evidence" value="ECO:0007669"/>
    <property type="project" value="InterPro"/>
</dbReference>
<proteinExistence type="predicted"/>
<dbReference type="Gene3D" id="3.20.20.140">
    <property type="entry name" value="Metal-dependent hydrolases"/>
    <property type="match status" value="1"/>
</dbReference>
<comment type="caution">
    <text evidence="3">The sequence shown here is derived from an EMBL/GenBank/DDBJ whole genome shotgun (WGS) entry which is preliminary data.</text>
</comment>
<dbReference type="InterPro" id="IPR050287">
    <property type="entry name" value="MTA/SAH_deaminase"/>
</dbReference>